<dbReference type="PANTHER" id="PTHR30266:SF2">
    <property type="entry name" value="LARGE-CONDUCTANCE MECHANOSENSITIVE CHANNEL"/>
    <property type="match status" value="1"/>
</dbReference>
<sequence>MSGTWDWELDAEERHALLEEGEQEAKKLFSGFISFVFSDNILEFAFGLIIANGFTELVNSFVNDILLPPLSVLLPLNRNLDEKFAVLKAGPSYGETGGYTTLAQAIDDGAVVMAYGIFINRIVNFIGIGLALYALAIVYQIISSDSIIDEIVECKYCQKNISQEFDASTARAGKMGAKSA</sequence>
<protein>
    <submittedName>
        <fullName evidence="6">Putative large conductance mechanosensitive channel protein</fullName>
    </submittedName>
</protein>
<dbReference type="Gene3D" id="1.10.1200.120">
    <property type="entry name" value="Large-conductance mechanosensitive channel, MscL, domain 1"/>
    <property type="match status" value="1"/>
</dbReference>
<evidence type="ECO:0000313" key="6">
    <source>
        <dbReference type="EMBL" id="EMR69917.1"/>
    </source>
</evidence>
<organism evidence="6 7">
    <name type="scientific">Eutypa lata (strain UCR-EL1)</name>
    <name type="common">Grapevine dieback disease fungus</name>
    <name type="synonym">Eutypa armeniacae</name>
    <dbReference type="NCBI Taxonomy" id="1287681"/>
    <lineage>
        <taxon>Eukaryota</taxon>
        <taxon>Fungi</taxon>
        <taxon>Dikarya</taxon>
        <taxon>Ascomycota</taxon>
        <taxon>Pezizomycotina</taxon>
        <taxon>Sordariomycetes</taxon>
        <taxon>Xylariomycetidae</taxon>
        <taxon>Xylariales</taxon>
        <taxon>Diatrypaceae</taxon>
        <taxon>Eutypa</taxon>
    </lineage>
</organism>
<evidence type="ECO:0000256" key="5">
    <source>
        <dbReference type="SAM" id="Phobius"/>
    </source>
</evidence>
<dbReference type="SUPFAM" id="SSF81330">
    <property type="entry name" value="Gated mechanosensitive channel"/>
    <property type="match status" value="1"/>
</dbReference>
<dbReference type="OMA" id="WAERFED"/>
<name>M7T000_EUTLA</name>
<dbReference type="Proteomes" id="UP000012174">
    <property type="component" value="Unassembled WGS sequence"/>
</dbReference>
<dbReference type="GO" id="GO:0016020">
    <property type="term" value="C:membrane"/>
    <property type="evidence" value="ECO:0007669"/>
    <property type="project" value="UniProtKB-SubCell"/>
</dbReference>
<feature type="transmembrane region" description="Helical" evidence="5">
    <location>
        <begin position="122"/>
        <end position="142"/>
    </location>
</feature>
<reference evidence="7" key="1">
    <citation type="journal article" date="2013" name="Genome Announc.">
        <title>Draft genome sequence of the grapevine dieback fungus Eutypa lata UCR-EL1.</title>
        <authorList>
            <person name="Blanco-Ulate B."/>
            <person name="Rolshausen P.E."/>
            <person name="Cantu D."/>
        </authorList>
    </citation>
    <scope>NUCLEOTIDE SEQUENCE [LARGE SCALE GENOMIC DNA]</scope>
    <source>
        <strain evidence="7">UCR-EL1</strain>
    </source>
</reference>
<keyword evidence="4 5" id="KW-0472">Membrane</keyword>
<dbReference type="EMBL" id="KB705996">
    <property type="protein sequence ID" value="EMR69917.1"/>
    <property type="molecule type" value="Genomic_DNA"/>
</dbReference>
<dbReference type="PANTHER" id="PTHR30266">
    <property type="entry name" value="MECHANOSENSITIVE CHANNEL MSCL"/>
    <property type="match status" value="1"/>
</dbReference>
<evidence type="ECO:0000256" key="2">
    <source>
        <dbReference type="ARBA" id="ARBA00022692"/>
    </source>
</evidence>
<dbReference type="InterPro" id="IPR036019">
    <property type="entry name" value="MscL_channel"/>
</dbReference>
<gene>
    <name evidence="6" type="ORF">UCREL1_3050</name>
</gene>
<keyword evidence="2 5" id="KW-0812">Transmembrane</keyword>
<evidence type="ECO:0000256" key="4">
    <source>
        <dbReference type="ARBA" id="ARBA00023136"/>
    </source>
</evidence>
<evidence type="ECO:0000256" key="3">
    <source>
        <dbReference type="ARBA" id="ARBA00022989"/>
    </source>
</evidence>
<dbReference type="eggNOG" id="ENOG502S1S2">
    <property type="taxonomic scope" value="Eukaryota"/>
</dbReference>
<dbReference type="InterPro" id="IPR037673">
    <property type="entry name" value="MSC/AndL"/>
</dbReference>
<dbReference type="AlphaFoldDB" id="M7T000"/>
<comment type="subcellular location">
    <subcellularLocation>
        <location evidence="1">Membrane</location>
        <topology evidence="1">Multi-pass membrane protein</topology>
    </subcellularLocation>
</comment>
<evidence type="ECO:0000256" key="1">
    <source>
        <dbReference type="ARBA" id="ARBA00004141"/>
    </source>
</evidence>
<dbReference type="Pfam" id="PF01741">
    <property type="entry name" value="MscL"/>
    <property type="match status" value="1"/>
</dbReference>
<dbReference type="OrthoDB" id="10010920at2759"/>
<dbReference type="KEGG" id="ela:UCREL1_3050"/>
<keyword evidence="3 5" id="KW-1133">Transmembrane helix</keyword>
<dbReference type="FunFam" id="1.10.1200.120:FF:000004">
    <property type="entry name" value="Ion channel, putative"/>
    <property type="match status" value="1"/>
</dbReference>
<evidence type="ECO:0000313" key="7">
    <source>
        <dbReference type="Proteomes" id="UP000012174"/>
    </source>
</evidence>
<proteinExistence type="predicted"/>
<accession>M7T000</accession>
<keyword evidence="7" id="KW-1185">Reference proteome</keyword>
<dbReference type="HOGENOM" id="CLU_095787_2_0_1"/>
<dbReference type="GO" id="GO:0008381">
    <property type="term" value="F:mechanosensitive monoatomic ion channel activity"/>
    <property type="evidence" value="ECO:0007669"/>
    <property type="project" value="TreeGrafter"/>
</dbReference>